<evidence type="ECO:0000313" key="2">
    <source>
        <dbReference type="Proteomes" id="UP000015454"/>
    </source>
</evidence>
<evidence type="ECO:0000313" key="1">
    <source>
        <dbReference type="EMBL" id="EQA43462.1"/>
    </source>
</evidence>
<accession>T0F7H7</accession>
<gene>
    <name evidence="1" type="ORF">LEP1GSC050_1339</name>
</gene>
<dbReference type="AlphaFoldDB" id="T0F7H7"/>
<comment type="caution">
    <text evidence="1">The sequence shown here is derived from an EMBL/GenBank/DDBJ whole genome shotgun (WGS) entry which is preliminary data.</text>
</comment>
<dbReference type="EMBL" id="AHMO02000011">
    <property type="protein sequence ID" value="EQA43462.1"/>
    <property type="molecule type" value="Genomic_DNA"/>
</dbReference>
<reference evidence="1" key="1">
    <citation type="submission" date="2013-05" db="EMBL/GenBank/DDBJ databases">
        <authorList>
            <person name="Harkins D.M."/>
            <person name="Durkin A.S."/>
            <person name="Brinkac L.M."/>
            <person name="Haft D.H."/>
            <person name="Selengut J.D."/>
            <person name="Sanka R."/>
            <person name="DePew J."/>
            <person name="Purushe J."/>
            <person name="Hartskeerl R.A."/>
            <person name="Ahmed A."/>
            <person name="van der Linden H."/>
            <person name="Goris M.G.A."/>
            <person name="Vinetz J.M."/>
            <person name="Sutton G.G."/>
            <person name="Nierman W.C."/>
            <person name="Fouts D.E."/>
        </authorList>
    </citation>
    <scope>NUCLEOTIDE SEQUENCE [LARGE SCALE GENOMIC DNA]</scope>
    <source>
        <strain evidence="1">5399</strain>
    </source>
</reference>
<keyword evidence="2" id="KW-1185">Reference proteome</keyword>
<name>T0F7H7_9LEPT</name>
<dbReference type="Proteomes" id="UP000015454">
    <property type="component" value="Unassembled WGS sequence"/>
</dbReference>
<sequence length="38" mass="4225">MTPQFGLSPEPARPARSRRLLLLSPLLLEQLANKHGES</sequence>
<protein>
    <submittedName>
        <fullName evidence="1">Uncharacterized protein</fullName>
    </submittedName>
</protein>
<proteinExistence type="predicted"/>
<organism evidence="1 2">
    <name type="scientific">Leptospira broomii serovar Hurstbridge str. 5399</name>
    <dbReference type="NCBI Taxonomy" id="1049789"/>
    <lineage>
        <taxon>Bacteria</taxon>
        <taxon>Pseudomonadati</taxon>
        <taxon>Spirochaetota</taxon>
        <taxon>Spirochaetia</taxon>
        <taxon>Leptospirales</taxon>
        <taxon>Leptospiraceae</taxon>
        <taxon>Leptospira</taxon>
    </lineage>
</organism>